<proteinExistence type="predicted"/>
<feature type="region of interest" description="Disordered" evidence="12">
    <location>
        <begin position="613"/>
        <end position="724"/>
    </location>
</feature>
<dbReference type="SUPFAM" id="SSF54236">
    <property type="entry name" value="Ubiquitin-like"/>
    <property type="match status" value="1"/>
</dbReference>
<feature type="compositionally biased region" description="Basic and acidic residues" evidence="12">
    <location>
        <begin position="613"/>
        <end position="638"/>
    </location>
</feature>
<feature type="region of interest" description="Disordered" evidence="12">
    <location>
        <begin position="540"/>
        <end position="591"/>
    </location>
</feature>
<dbReference type="PANTHER" id="PTHR23280:SF24">
    <property type="entry name" value="BAND 4.1-LIKE PROTEIN 1"/>
    <property type="match status" value="1"/>
</dbReference>
<dbReference type="Pfam" id="PF05902">
    <property type="entry name" value="4_1_CTD"/>
    <property type="match status" value="1"/>
</dbReference>
<evidence type="ECO:0000313" key="14">
    <source>
        <dbReference type="Ensembl" id="ENSSSCP00070013764.1"/>
    </source>
</evidence>
<name>A0A4X1TEL2_PIG</name>
<dbReference type="CDD" id="cd13184">
    <property type="entry name" value="FERM_C_4_1_family"/>
    <property type="match status" value="1"/>
</dbReference>
<feature type="domain" description="FERM" evidence="13">
    <location>
        <begin position="209"/>
        <end position="490"/>
    </location>
</feature>
<dbReference type="Gene3D" id="1.20.80.10">
    <property type="match status" value="1"/>
</dbReference>
<feature type="region of interest" description="Disordered" evidence="12">
    <location>
        <begin position="1"/>
        <end position="20"/>
    </location>
</feature>
<reference evidence="14" key="2">
    <citation type="submission" date="2025-08" db="UniProtKB">
        <authorList>
            <consortium name="Ensembl"/>
        </authorList>
    </citation>
    <scope>IDENTIFICATION</scope>
</reference>
<dbReference type="InterPro" id="IPR019749">
    <property type="entry name" value="Band_41_domain"/>
</dbReference>
<dbReference type="FunFam" id="1.20.80.10:FF:000001">
    <property type="entry name" value="Erythrocyte membrane protein band 4.1"/>
    <property type="match status" value="1"/>
</dbReference>
<dbReference type="InterPro" id="IPR007477">
    <property type="entry name" value="SAB_dom"/>
</dbReference>
<dbReference type="Ensembl" id="ENSSSCT00070016613.1">
    <property type="protein sequence ID" value="ENSSSCP00070013764.1"/>
    <property type="gene ID" value="ENSSSCG00070008498.1"/>
</dbReference>
<dbReference type="SMART" id="SM01195">
    <property type="entry name" value="FA"/>
    <property type="match status" value="1"/>
</dbReference>
<dbReference type="InterPro" id="IPR019747">
    <property type="entry name" value="FERM_CS"/>
</dbReference>
<dbReference type="InterPro" id="IPR000798">
    <property type="entry name" value="Ez/rad/moesin-like"/>
</dbReference>
<dbReference type="SMART" id="SM00295">
    <property type="entry name" value="B41"/>
    <property type="match status" value="1"/>
</dbReference>
<dbReference type="InterPro" id="IPR011993">
    <property type="entry name" value="PH-like_dom_sf"/>
</dbReference>
<dbReference type="PROSITE" id="PS50057">
    <property type="entry name" value="FERM_3"/>
    <property type="match status" value="1"/>
</dbReference>
<dbReference type="PROSITE" id="PS00660">
    <property type="entry name" value="FERM_1"/>
    <property type="match status" value="1"/>
</dbReference>
<evidence type="ECO:0000256" key="11">
    <source>
        <dbReference type="ARBA" id="ARBA00078357"/>
    </source>
</evidence>
<dbReference type="SUPFAM" id="SSF47031">
    <property type="entry name" value="Second domain of FERM"/>
    <property type="match status" value="1"/>
</dbReference>
<dbReference type="CDD" id="cd17201">
    <property type="entry name" value="FERM_F1_EPB41L1"/>
    <property type="match status" value="1"/>
</dbReference>
<evidence type="ECO:0000256" key="3">
    <source>
        <dbReference type="ARBA" id="ARBA00022490"/>
    </source>
</evidence>
<dbReference type="GO" id="GO:0005198">
    <property type="term" value="F:structural molecule activity"/>
    <property type="evidence" value="ECO:0007669"/>
    <property type="project" value="InterPro"/>
</dbReference>
<feature type="compositionally biased region" description="Basic and acidic residues" evidence="12">
    <location>
        <begin position="687"/>
        <end position="705"/>
    </location>
</feature>
<dbReference type="SUPFAM" id="SSF50729">
    <property type="entry name" value="PH domain-like"/>
    <property type="match status" value="1"/>
</dbReference>
<dbReference type="InterPro" id="IPR014847">
    <property type="entry name" value="FA"/>
</dbReference>
<protein>
    <recommendedName>
        <fullName evidence="7">Protein 4.1</fullName>
    </recommendedName>
    <alternativeName>
        <fullName evidence="11">4.1R</fullName>
    </alternativeName>
    <alternativeName>
        <fullName evidence="8">Band 4.1</fullName>
    </alternativeName>
    <alternativeName>
        <fullName evidence="9">Erythrocyte membrane protein band 4.1</fullName>
    </alternativeName>
</protein>
<evidence type="ECO:0000256" key="4">
    <source>
        <dbReference type="ARBA" id="ARBA00022553"/>
    </source>
</evidence>
<dbReference type="Gene3D" id="2.30.29.30">
    <property type="entry name" value="Pleckstrin-homology domain (PH domain)/Phosphotyrosine-binding domain (PTB)"/>
    <property type="match status" value="1"/>
</dbReference>
<comment type="subcellular location">
    <subcellularLocation>
        <location evidence="2">Cytoplasm</location>
        <location evidence="2">Cell cortex</location>
    </subcellularLocation>
    <subcellularLocation>
        <location evidence="1">Cytoplasm</location>
        <location evidence="1">Cytoskeleton</location>
    </subcellularLocation>
</comment>
<dbReference type="InterPro" id="IPR019748">
    <property type="entry name" value="FERM_central"/>
</dbReference>
<evidence type="ECO:0000256" key="12">
    <source>
        <dbReference type="SAM" id="MobiDB-lite"/>
    </source>
</evidence>
<feature type="compositionally biased region" description="Basic and acidic residues" evidence="12">
    <location>
        <begin position="150"/>
        <end position="162"/>
    </location>
</feature>
<feature type="compositionally biased region" description="Basic and acidic residues" evidence="12">
    <location>
        <begin position="993"/>
        <end position="1005"/>
    </location>
</feature>
<dbReference type="Proteomes" id="UP000314985">
    <property type="component" value="Chromosome 17"/>
</dbReference>
<evidence type="ECO:0000256" key="8">
    <source>
        <dbReference type="ARBA" id="ARBA00030419"/>
    </source>
</evidence>
<dbReference type="InterPro" id="IPR035963">
    <property type="entry name" value="FERM_2"/>
</dbReference>
<evidence type="ECO:0000259" key="13">
    <source>
        <dbReference type="PROSITE" id="PS50057"/>
    </source>
</evidence>
<dbReference type="Pfam" id="PF09379">
    <property type="entry name" value="FERM_N"/>
    <property type="match status" value="1"/>
</dbReference>
<evidence type="ECO:0000256" key="6">
    <source>
        <dbReference type="ARBA" id="ARBA00023212"/>
    </source>
</evidence>
<dbReference type="SMART" id="SM01196">
    <property type="entry name" value="FERM_C"/>
    <property type="match status" value="1"/>
</dbReference>
<dbReference type="Pfam" id="PF04382">
    <property type="entry name" value="SAB"/>
    <property type="match status" value="1"/>
</dbReference>
<accession>A0A4X1TEL2</accession>
<keyword evidence="5" id="KW-0009">Actin-binding</keyword>
<organism evidence="14 15">
    <name type="scientific">Sus scrofa</name>
    <name type="common">Pig</name>
    <dbReference type="NCBI Taxonomy" id="9823"/>
    <lineage>
        <taxon>Eukaryota</taxon>
        <taxon>Metazoa</taxon>
        <taxon>Chordata</taxon>
        <taxon>Craniata</taxon>
        <taxon>Vertebrata</taxon>
        <taxon>Euteleostomi</taxon>
        <taxon>Mammalia</taxon>
        <taxon>Eutheria</taxon>
        <taxon>Laurasiatheria</taxon>
        <taxon>Artiodactyla</taxon>
        <taxon>Suina</taxon>
        <taxon>Suidae</taxon>
        <taxon>Sus</taxon>
    </lineage>
</organism>
<feature type="region of interest" description="Disordered" evidence="12">
    <location>
        <begin position="763"/>
        <end position="821"/>
    </location>
</feature>
<dbReference type="InterPro" id="IPR014352">
    <property type="entry name" value="FERM/acyl-CoA-bd_prot_sf"/>
</dbReference>
<dbReference type="CDD" id="cd14473">
    <property type="entry name" value="FERM_B-lobe"/>
    <property type="match status" value="1"/>
</dbReference>
<reference evidence="14 15" key="1">
    <citation type="submission" date="2017-08" db="EMBL/GenBank/DDBJ databases">
        <title>USMARCv1.0.</title>
        <authorList>
            <person name="Hannum G.I."/>
            <person name="Koren S."/>
            <person name="Schroeder S.G."/>
            <person name="Chin S.C."/>
            <person name="Nonneman D.J."/>
            <person name="Becker S.A."/>
            <person name="Rosen B.D."/>
            <person name="Bickhart D.M."/>
            <person name="Putnam N.H."/>
            <person name="Green R.E."/>
            <person name="Tuggle C.K."/>
            <person name="Liu H."/>
            <person name="Rohrer G.A."/>
            <person name="Warr A."/>
            <person name="Hall R."/>
            <person name="Kim K."/>
            <person name="Hume D.A."/>
            <person name="Talbot R."/>
            <person name="Chow W."/>
            <person name="Howe K."/>
            <person name="Schwartz A.S."/>
            <person name="Watson M."/>
            <person name="Archibald A.L."/>
            <person name="Phillippy A.M."/>
            <person name="Smith T.P.L."/>
        </authorList>
    </citation>
    <scope>NUCLEOTIDE SEQUENCE [LARGE SCALE GENOMIC DNA]</scope>
</reference>
<dbReference type="GO" id="GO:0003779">
    <property type="term" value="F:actin binding"/>
    <property type="evidence" value="ECO:0007669"/>
    <property type="project" value="UniProtKB-KW"/>
</dbReference>
<dbReference type="AlphaFoldDB" id="A0A4X1TEL2"/>
<feature type="region of interest" description="Disordered" evidence="12">
    <location>
        <begin position="993"/>
        <end position="1044"/>
    </location>
</feature>
<feature type="compositionally biased region" description="Basic and acidic residues" evidence="12">
    <location>
        <begin position="556"/>
        <end position="591"/>
    </location>
</feature>
<feature type="compositionally biased region" description="Low complexity" evidence="12">
    <location>
        <begin position="129"/>
        <end position="147"/>
    </location>
</feature>
<comment type="function">
    <text evidence="10">Protein 4.1 is a major structural element of the erythrocyte membrane skeleton. It plays a key role in regulating membrane physical properties of mechanical stability and deformability by stabilizing spectrin-actin interaction. Recruits DLG1 to membranes. Required for dynein-dynactin complex and NUMA1 recruitment at the mitotic cell cortex during anaphase.</text>
</comment>
<feature type="compositionally biased region" description="Polar residues" evidence="12">
    <location>
        <begin position="188"/>
        <end position="199"/>
    </location>
</feature>
<feature type="compositionally biased region" description="Basic and acidic residues" evidence="12">
    <location>
        <begin position="45"/>
        <end position="57"/>
    </location>
</feature>
<dbReference type="InterPro" id="IPR029071">
    <property type="entry name" value="Ubiquitin-like_domsf"/>
</dbReference>
<keyword evidence="3" id="KW-0963">Cytoplasm</keyword>
<dbReference type="PIRSF" id="PIRSF002304">
    <property type="entry name" value="Membrane_skeletal_4_1"/>
    <property type="match status" value="1"/>
</dbReference>
<dbReference type="Pfam" id="PF00373">
    <property type="entry name" value="FERM_M"/>
    <property type="match status" value="1"/>
</dbReference>
<dbReference type="InterPro" id="IPR018980">
    <property type="entry name" value="FERM_PH-like_C"/>
</dbReference>
<evidence type="ECO:0000256" key="9">
    <source>
        <dbReference type="ARBA" id="ARBA00032586"/>
    </source>
</evidence>
<dbReference type="InterPro" id="IPR000299">
    <property type="entry name" value="FERM_domain"/>
</dbReference>
<feature type="compositionally biased region" description="Gly residues" evidence="12">
    <location>
        <begin position="1"/>
        <end position="17"/>
    </location>
</feature>
<keyword evidence="4" id="KW-0597">Phosphoprotein</keyword>
<dbReference type="GO" id="GO:0005938">
    <property type="term" value="C:cell cortex"/>
    <property type="evidence" value="ECO:0007669"/>
    <property type="project" value="UniProtKB-SubCell"/>
</dbReference>
<evidence type="ECO:0000313" key="15">
    <source>
        <dbReference type="Proteomes" id="UP000314985"/>
    </source>
</evidence>
<evidence type="ECO:0000256" key="2">
    <source>
        <dbReference type="ARBA" id="ARBA00004544"/>
    </source>
</evidence>
<dbReference type="PRINTS" id="PR00935">
    <property type="entry name" value="BAND41"/>
</dbReference>
<dbReference type="InterPro" id="IPR018979">
    <property type="entry name" value="FERM_N"/>
</dbReference>
<sequence length="1044" mass="114608">MRGPGSGGSGGSSGGGAPRLLARSPVAAGAAGIAAVSLGGAGRGGAERGDRASREGGEGAAPREGASEQASEPGVCAQLECTSEPAGRPPDSPTEDRQRPEAAPPPPGVLVTMTTETGPDSEVKKAQEEAPQQPEAAATATTPVTPAGHGHPEANSNEKHPPQQDARPAEQSLDMEEKDYGEADGLSERTTPSKAQKSPQKIAKKFKSAICRVTLLDASEYECEVEKHGRGQVLFDLVCEHLNLLEKDYFGLTFCDADSQKNWLDPSKEIKKQIRSSPWNFAFTVKFYPPDPAQLTEDITRYYLCLQLRADIITGRLPCSFVTHALLGSYAVQAELGDYDAEEHVGNYVSELRFAPNQTRELEERIMELHKTYRGMTPGEAEIHFLENAKKLSMYGVDLHHAKDSEGIDIMLGVCANGLLIYRDRLRINRFAWPKILKISYKRSNFYIKIRPGEYEQFESTIGFKLPNHRSAKRLWKVCIEHHTFFRLVSPEPPPKGFLVMGSKFRYSGRTQAQTRQASALIDRPAPFFERSSSKRYTMSRSLDGAEFSRPASVSENHDAGPDGDKREEDGESGGRRSEAEEGEVRTPTKIKELKFLDKPEDVLLKHQASINELKRTLKEPNSKLIHRDRDWERERRLPSSPASPSPKGTPRKPMRQEKHVTSLAANPPGKRVHLRFASPSVPQRAGLREGSEEKVKPPRPRAPESDTGDEDQDQERDAVFLKDNHLAIERKCSSITVSSTSSLEAEVDFTVIGDYHGSAFEDFSRSLPELDRDKSDSETEGLVFSRDLNKGGPSQDDESGGLEDSPDRGACSTPDMPQFEPVKAETMTVSSLAIRKKIEPEAVLQTRVTNVDATQVDGAAPGGKEFMATTPSITTETISTTMENSLKSGKGAAAMIPGPQTVATEIRSLSPIIGKDVLTSTYGATAETLSTSTTTHVTKTVKGGFSETRIEKRIIITGDEDVDQDQALALAIKEAKLQHPDMLVTKAVVYRETDPSPEERDKKPQVRLMRLSSQGMERQQRHDPPRAISLPRDLPRGLTPAQL</sequence>
<dbReference type="Gene3D" id="3.10.20.90">
    <property type="entry name" value="Phosphatidylinositol 3-kinase Catalytic Subunit, Chain A, domain 1"/>
    <property type="match status" value="1"/>
</dbReference>
<dbReference type="InterPro" id="IPR008379">
    <property type="entry name" value="Band_4.1_C"/>
</dbReference>
<feature type="compositionally biased region" description="Basic and acidic residues" evidence="12">
    <location>
        <begin position="763"/>
        <end position="778"/>
    </location>
</feature>
<dbReference type="PRINTS" id="PR00661">
    <property type="entry name" value="ERMFAMILY"/>
</dbReference>
<evidence type="ECO:0000256" key="10">
    <source>
        <dbReference type="ARBA" id="ARBA00054563"/>
    </source>
</evidence>
<evidence type="ECO:0000256" key="1">
    <source>
        <dbReference type="ARBA" id="ARBA00004245"/>
    </source>
</evidence>
<dbReference type="Pfam" id="PF09380">
    <property type="entry name" value="FERM_C"/>
    <property type="match status" value="1"/>
</dbReference>
<dbReference type="GO" id="GO:0030866">
    <property type="term" value="P:cortical actin cytoskeleton organization"/>
    <property type="evidence" value="ECO:0007669"/>
    <property type="project" value="InterPro"/>
</dbReference>
<dbReference type="PROSITE" id="PS00661">
    <property type="entry name" value="FERM_2"/>
    <property type="match status" value="1"/>
</dbReference>
<dbReference type="FunFam" id="2.30.29.30:FF:000001">
    <property type="entry name" value="Erythrocyte membrane protein band 4.1"/>
    <property type="match status" value="1"/>
</dbReference>
<dbReference type="GO" id="GO:0005856">
    <property type="term" value="C:cytoskeleton"/>
    <property type="evidence" value="ECO:0007669"/>
    <property type="project" value="UniProtKB-SubCell"/>
</dbReference>
<dbReference type="Pfam" id="PF08736">
    <property type="entry name" value="FA"/>
    <property type="match status" value="1"/>
</dbReference>
<evidence type="ECO:0000256" key="7">
    <source>
        <dbReference type="ARBA" id="ARBA00023658"/>
    </source>
</evidence>
<dbReference type="FunFam" id="3.10.20.90:FF:000002">
    <property type="entry name" value="Erythrocyte protein band 4.1-like 3"/>
    <property type="match status" value="1"/>
</dbReference>
<feature type="region of interest" description="Disordered" evidence="12">
    <location>
        <begin position="37"/>
        <end position="200"/>
    </location>
</feature>
<evidence type="ECO:0000256" key="5">
    <source>
        <dbReference type="ARBA" id="ARBA00023203"/>
    </source>
</evidence>
<dbReference type="PANTHER" id="PTHR23280">
    <property type="entry name" value="4.1 G PROTEIN"/>
    <property type="match status" value="1"/>
</dbReference>
<keyword evidence="6" id="KW-0206">Cytoskeleton</keyword>